<dbReference type="Proteomes" id="UP001589627">
    <property type="component" value="Unassembled WGS sequence"/>
</dbReference>
<dbReference type="InterPro" id="IPR010982">
    <property type="entry name" value="Lambda_DNA-bd_dom_sf"/>
</dbReference>
<dbReference type="Gene3D" id="1.10.260.40">
    <property type="entry name" value="lambda repressor-like DNA-binding domains"/>
    <property type="match status" value="1"/>
</dbReference>
<dbReference type="EMBL" id="JBHLZP010000071">
    <property type="protein sequence ID" value="MFB9833027.1"/>
    <property type="molecule type" value="Genomic_DNA"/>
</dbReference>
<dbReference type="InterPro" id="IPR000843">
    <property type="entry name" value="HTH_LacI"/>
</dbReference>
<protein>
    <submittedName>
        <fullName evidence="6">LacI family DNA-binding transcriptional regulator</fullName>
    </submittedName>
</protein>
<dbReference type="Gene3D" id="3.40.50.2300">
    <property type="match status" value="2"/>
</dbReference>
<dbReference type="GO" id="GO:0003677">
    <property type="term" value="F:DNA binding"/>
    <property type="evidence" value="ECO:0007669"/>
    <property type="project" value="UniProtKB-KW"/>
</dbReference>
<evidence type="ECO:0000256" key="4">
    <source>
        <dbReference type="SAM" id="MobiDB-lite"/>
    </source>
</evidence>
<evidence type="ECO:0000259" key="5">
    <source>
        <dbReference type="PROSITE" id="PS50932"/>
    </source>
</evidence>
<dbReference type="InterPro" id="IPR046335">
    <property type="entry name" value="LacI/GalR-like_sensor"/>
</dbReference>
<dbReference type="InterPro" id="IPR028082">
    <property type="entry name" value="Peripla_BP_I"/>
</dbReference>
<feature type="compositionally biased region" description="Polar residues" evidence="4">
    <location>
        <begin position="343"/>
        <end position="352"/>
    </location>
</feature>
<evidence type="ECO:0000256" key="1">
    <source>
        <dbReference type="ARBA" id="ARBA00023015"/>
    </source>
</evidence>
<dbReference type="CDD" id="cd01392">
    <property type="entry name" value="HTH_LacI"/>
    <property type="match status" value="1"/>
</dbReference>
<evidence type="ECO:0000256" key="2">
    <source>
        <dbReference type="ARBA" id="ARBA00023125"/>
    </source>
</evidence>
<feature type="domain" description="HTH lacI-type" evidence="5">
    <location>
        <begin position="4"/>
        <end position="58"/>
    </location>
</feature>
<keyword evidence="1" id="KW-0805">Transcription regulation</keyword>
<dbReference type="PANTHER" id="PTHR30146:SF153">
    <property type="entry name" value="LACTOSE OPERON REPRESSOR"/>
    <property type="match status" value="1"/>
</dbReference>
<dbReference type="CDD" id="cd06267">
    <property type="entry name" value="PBP1_LacI_sugar_binding-like"/>
    <property type="match status" value="1"/>
</dbReference>
<dbReference type="SUPFAM" id="SSF53822">
    <property type="entry name" value="Periplasmic binding protein-like I"/>
    <property type="match status" value="1"/>
</dbReference>
<keyword evidence="7" id="KW-1185">Reference proteome</keyword>
<dbReference type="Pfam" id="PF13377">
    <property type="entry name" value="Peripla_BP_3"/>
    <property type="match status" value="1"/>
</dbReference>
<proteinExistence type="predicted"/>
<dbReference type="Pfam" id="PF00356">
    <property type="entry name" value="LacI"/>
    <property type="match status" value="1"/>
</dbReference>
<sequence>MAGPTLRDVAAEAGVSIRTVSNVVSDYPYVADETRARVQAAIDRLGYRPNLLARSLKQGRSHVIALVVPELDVPYFAELARLIIAEGRERGYLVMIDHTDGDKNLERELILQNARPMNFDGVILSPLALSGADLSERPPGAPILLLGEKSFDSLADHVAIDNVAAADEATTHLIDIGRSRIAAIGVQPSGYDTAKLRLKGFRRAHRRAGIPVDRSLLMTAARFHRTDGAEAMRRLLARPDRPDAVFCFNDLLALGALRAVLAEGLRVPEDVAIVGFDDIEDGRFSTPTLTTIAPDKQTIARRAIEQILTRISKSDDDAAPLEIRAPFRLAIRESTAGGGSRRQAGTNRRSHP</sequence>
<comment type="caution">
    <text evidence="6">The sequence shown here is derived from an EMBL/GenBank/DDBJ whole genome shotgun (WGS) entry which is preliminary data.</text>
</comment>
<accession>A0ABV5YG37</accession>
<feature type="region of interest" description="Disordered" evidence="4">
    <location>
        <begin position="332"/>
        <end position="352"/>
    </location>
</feature>
<keyword evidence="3" id="KW-0804">Transcription</keyword>
<evidence type="ECO:0000313" key="7">
    <source>
        <dbReference type="Proteomes" id="UP001589627"/>
    </source>
</evidence>
<gene>
    <name evidence="6" type="ORF">ACFFNX_12600</name>
</gene>
<organism evidence="6 7">
    <name type="scientific">Actinoallomurus acaciae</name>
    <dbReference type="NCBI Taxonomy" id="502577"/>
    <lineage>
        <taxon>Bacteria</taxon>
        <taxon>Bacillati</taxon>
        <taxon>Actinomycetota</taxon>
        <taxon>Actinomycetes</taxon>
        <taxon>Streptosporangiales</taxon>
        <taxon>Thermomonosporaceae</taxon>
        <taxon>Actinoallomurus</taxon>
    </lineage>
</organism>
<keyword evidence="2 6" id="KW-0238">DNA-binding</keyword>
<dbReference type="RefSeq" id="WP_378199863.1">
    <property type="nucleotide sequence ID" value="NZ_JBHLZP010000071.1"/>
</dbReference>
<dbReference type="PANTHER" id="PTHR30146">
    <property type="entry name" value="LACI-RELATED TRANSCRIPTIONAL REPRESSOR"/>
    <property type="match status" value="1"/>
</dbReference>
<reference evidence="6 7" key="1">
    <citation type="submission" date="2024-09" db="EMBL/GenBank/DDBJ databases">
        <authorList>
            <person name="Sun Q."/>
            <person name="Mori K."/>
        </authorList>
    </citation>
    <scope>NUCLEOTIDE SEQUENCE [LARGE SCALE GENOMIC DNA]</scope>
    <source>
        <strain evidence="6 7">TBRC 0563</strain>
    </source>
</reference>
<dbReference type="SMART" id="SM00354">
    <property type="entry name" value="HTH_LACI"/>
    <property type="match status" value="1"/>
</dbReference>
<evidence type="ECO:0000256" key="3">
    <source>
        <dbReference type="ARBA" id="ARBA00023163"/>
    </source>
</evidence>
<dbReference type="PROSITE" id="PS00356">
    <property type="entry name" value="HTH_LACI_1"/>
    <property type="match status" value="1"/>
</dbReference>
<dbReference type="PROSITE" id="PS50932">
    <property type="entry name" value="HTH_LACI_2"/>
    <property type="match status" value="1"/>
</dbReference>
<name>A0ABV5YG37_9ACTN</name>
<evidence type="ECO:0000313" key="6">
    <source>
        <dbReference type="EMBL" id="MFB9833027.1"/>
    </source>
</evidence>
<dbReference type="SUPFAM" id="SSF47413">
    <property type="entry name" value="lambda repressor-like DNA-binding domains"/>
    <property type="match status" value="1"/>
</dbReference>